<dbReference type="InterPro" id="IPR000008">
    <property type="entry name" value="C2_dom"/>
</dbReference>
<dbReference type="SMART" id="SM00239">
    <property type="entry name" value="C2"/>
    <property type="match status" value="3"/>
</dbReference>
<gene>
    <name evidence="5" type="ORF">M9Y10_035886</name>
</gene>
<feature type="compositionally biased region" description="Basic and acidic residues" evidence="3">
    <location>
        <begin position="303"/>
        <end position="368"/>
    </location>
</feature>
<sequence length="575" mass="66073">MARRLHIKVIEATNLINLDSDDQLNPYVVLRLKHQDKKDFFATEIKNNTNNPVWNQEFNILAVDPNDVLVINIFKKGGKKDAKICEEIQFPVNSWQILYPVERKEIDLKLKKKKTFWPAGRIVFEVEALSAGQTKRDPNVQVDKVVFADGCKIHIKCVDAKDVIKINVGAKPDPYLRFKVGDSVVKSKVATKTLNPVWNEELDIVSIKPKTDNLTVELIDNDLNRNETMMNPIIIPISEHPYGDHYVFDDYIKLNKKNAGKLHFELDFTKTKEKYVHTTCSNHQHVELEPAKPLEEPAEEPEEKPAKPQPVEEKHEEEQVEEKHEEETVEEKHEEEQVEEKHEEEQVEEKHEEEQVEEKHEEETVEEKHEEEEPVAAPQAEEVVTREVTVEEEEKHEEIVEPQPAEDDHAEQPENEEHKQEEGPKVVRINGGAQFKIESVKGQIIGANRLPKTNSNGSDTYAVLTVETKGAKDKKGEKVKTGVNHNTQDPVWNKDFDFEYLKEGDSLKVEVYQSHKIVGDQCIAVAEIPLKCIEENKPIEQTYKLDKPAKLPKALKKVTDFGTITFKLTHNVQSN</sequence>
<evidence type="ECO:0000256" key="1">
    <source>
        <dbReference type="ARBA" id="ARBA00022723"/>
    </source>
</evidence>
<keyword evidence="6" id="KW-1185">Reference proteome</keyword>
<comment type="caution">
    <text evidence="5">The sequence shown here is derived from an EMBL/GenBank/DDBJ whole genome shotgun (WGS) entry which is preliminary data.</text>
</comment>
<feature type="region of interest" description="Disordered" evidence="3">
    <location>
        <begin position="280"/>
        <end position="426"/>
    </location>
</feature>
<feature type="domain" description="C2" evidence="4">
    <location>
        <begin position="419"/>
        <end position="543"/>
    </location>
</feature>
<evidence type="ECO:0000313" key="6">
    <source>
        <dbReference type="Proteomes" id="UP001470230"/>
    </source>
</evidence>
<evidence type="ECO:0000313" key="5">
    <source>
        <dbReference type="EMBL" id="KAK8837943.1"/>
    </source>
</evidence>
<protein>
    <recommendedName>
        <fullName evidence="4">C2 domain-containing protein</fullName>
    </recommendedName>
</protein>
<feature type="compositionally biased region" description="Basic and acidic residues" evidence="3">
    <location>
        <begin position="406"/>
        <end position="425"/>
    </location>
</feature>
<evidence type="ECO:0000256" key="3">
    <source>
        <dbReference type="SAM" id="MobiDB-lite"/>
    </source>
</evidence>
<dbReference type="PANTHER" id="PTHR45911">
    <property type="entry name" value="C2 DOMAIN-CONTAINING PROTEIN"/>
    <property type="match status" value="1"/>
</dbReference>
<dbReference type="CDD" id="cd00030">
    <property type="entry name" value="C2"/>
    <property type="match status" value="3"/>
</dbReference>
<dbReference type="PANTHER" id="PTHR45911:SF4">
    <property type="entry name" value="MULTIPLE C2 AND TRANSMEMBRANE DOMAIN-CONTAINING PROTEIN"/>
    <property type="match status" value="1"/>
</dbReference>
<feature type="domain" description="C2" evidence="4">
    <location>
        <begin position="132"/>
        <end position="250"/>
    </location>
</feature>
<dbReference type="InterPro" id="IPR035892">
    <property type="entry name" value="C2_domain_sf"/>
</dbReference>
<name>A0ABR2GVI1_9EUKA</name>
<dbReference type="Pfam" id="PF00168">
    <property type="entry name" value="C2"/>
    <property type="match status" value="3"/>
</dbReference>
<organism evidence="5 6">
    <name type="scientific">Tritrichomonas musculus</name>
    <dbReference type="NCBI Taxonomy" id="1915356"/>
    <lineage>
        <taxon>Eukaryota</taxon>
        <taxon>Metamonada</taxon>
        <taxon>Parabasalia</taxon>
        <taxon>Tritrichomonadida</taxon>
        <taxon>Tritrichomonadidae</taxon>
        <taxon>Tritrichomonas</taxon>
    </lineage>
</organism>
<evidence type="ECO:0000256" key="2">
    <source>
        <dbReference type="ARBA" id="ARBA00022837"/>
    </source>
</evidence>
<dbReference type="Proteomes" id="UP001470230">
    <property type="component" value="Unassembled WGS sequence"/>
</dbReference>
<dbReference type="EMBL" id="JAPFFF010000057">
    <property type="protein sequence ID" value="KAK8837943.1"/>
    <property type="molecule type" value="Genomic_DNA"/>
</dbReference>
<feature type="compositionally biased region" description="Basic and acidic residues" evidence="3">
    <location>
        <begin position="284"/>
        <end position="295"/>
    </location>
</feature>
<evidence type="ECO:0000259" key="4">
    <source>
        <dbReference type="PROSITE" id="PS50004"/>
    </source>
</evidence>
<dbReference type="Gene3D" id="2.60.40.150">
    <property type="entry name" value="C2 domain"/>
    <property type="match status" value="3"/>
</dbReference>
<feature type="domain" description="C2" evidence="4">
    <location>
        <begin position="1"/>
        <end position="105"/>
    </location>
</feature>
<accession>A0ABR2GVI1</accession>
<keyword evidence="2" id="KW-0106">Calcium</keyword>
<reference evidence="5 6" key="1">
    <citation type="submission" date="2024-04" db="EMBL/GenBank/DDBJ databases">
        <title>Tritrichomonas musculus Genome.</title>
        <authorList>
            <person name="Alves-Ferreira E."/>
            <person name="Grigg M."/>
            <person name="Lorenzi H."/>
            <person name="Galac M."/>
        </authorList>
    </citation>
    <scope>NUCLEOTIDE SEQUENCE [LARGE SCALE GENOMIC DNA]</scope>
    <source>
        <strain evidence="5 6">EAF2021</strain>
    </source>
</reference>
<keyword evidence="1" id="KW-0479">Metal-binding</keyword>
<dbReference type="SUPFAM" id="SSF49562">
    <property type="entry name" value="C2 domain (Calcium/lipid-binding domain, CaLB)"/>
    <property type="match status" value="3"/>
</dbReference>
<proteinExistence type="predicted"/>
<dbReference type="PROSITE" id="PS50004">
    <property type="entry name" value="C2"/>
    <property type="match status" value="3"/>
</dbReference>